<feature type="domain" description="Peptidase M14" evidence="11">
    <location>
        <begin position="472"/>
        <end position="767"/>
    </location>
</feature>
<dbReference type="PROSITE" id="PS00132">
    <property type="entry name" value="CARBOXYPEPT_ZN_1"/>
    <property type="match status" value="2"/>
</dbReference>
<organism evidence="12 13">
    <name type="scientific">Limulus polyphemus</name>
    <name type="common">Atlantic horseshoe crab</name>
    <dbReference type="NCBI Taxonomy" id="6850"/>
    <lineage>
        <taxon>Eukaryota</taxon>
        <taxon>Metazoa</taxon>
        <taxon>Ecdysozoa</taxon>
        <taxon>Arthropoda</taxon>
        <taxon>Chelicerata</taxon>
        <taxon>Merostomata</taxon>
        <taxon>Xiphosura</taxon>
        <taxon>Limulidae</taxon>
        <taxon>Limulus</taxon>
    </lineage>
</organism>
<evidence type="ECO:0000256" key="4">
    <source>
        <dbReference type="ARBA" id="ARBA00022723"/>
    </source>
</evidence>
<gene>
    <name evidence="13" type="primary">LOC106468988</name>
</gene>
<comment type="caution">
    <text evidence="8">Lacks conserved residue(s) required for the propagation of feature annotation.</text>
</comment>
<dbReference type="GeneID" id="106468988"/>
<dbReference type="CDD" id="cd03858">
    <property type="entry name" value="M14_CP_N-E_like"/>
    <property type="match status" value="1"/>
</dbReference>
<evidence type="ECO:0000256" key="5">
    <source>
        <dbReference type="ARBA" id="ARBA00022801"/>
    </source>
</evidence>
<evidence type="ECO:0000313" key="13">
    <source>
        <dbReference type="RefSeq" id="XP_013784896.1"/>
    </source>
</evidence>
<reference evidence="13" key="1">
    <citation type="submission" date="2025-08" db="UniProtKB">
        <authorList>
            <consortium name="RefSeq"/>
        </authorList>
    </citation>
    <scope>IDENTIFICATION</scope>
    <source>
        <tissue evidence="13">Muscle</tissue>
    </source>
</reference>
<evidence type="ECO:0000256" key="1">
    <source>
        <dbReference type="ARBA" id="ARBA00001947"/>
    </source>
</evidence>
<dbReference type="InterPro" id="IPR050753">
    <property type="entry name" value="Peptidase_M14_domain"/>
</dbReference>
<feature type="domain" description="Peptidase M14" evidence="11">
    <location>
        <begin position="1179"/>
        <end position="1463"/>
    </location>
</feature>
<evidence type="ECO:0000256" key="9">
    <source>
        <dbReference type="SAM" id="MobiDB-lite"/>
    </source>
</evidence>
<dbReference type="CDD" id="cd03868">
    <property type="entry name" value="M14_CPD_I"/>
    <property type="match status" value="1"/>
</dbReference>
<dbReference type="SUPFAM" id="SSF49464">
    <property type="entry name" value="Carboxypeptidase regulatory domain-like"/>
    <property type="match status" value="3"/>
</dbReference>
<feature type="compositionally biased region" description="Polar residues" evidence="9">
    <location>
        <begin position="181"/>
        <end position="195"/>
    </location>
</feature>
<dbReference type="Pfam" id="PF00246">
    <property type="entry name" value="Peptidase_M14"/>
    <property type="match status" value="4"/>
</dbReference>
<feature type="transmembrane region" description="Helical" evidence="10">
    <location>
        <begin position="7"/>
        <end position="25"/>
    </location>
</feature>
<keyword evidence="6" id="KW-0862">Zinc</keyword>
<dbReference type="PROSITE" id="PS00133">
    <property type="entry name" value="CARBOXYPEPT_ZN_2"/>
    <property type="match status" value="2"/>
</dbReference>
<feature type="active site" description="Proton donor/acceptor" evidence="8">
    <location>
        <position position="737"/>
    </location>
</feature>
<keyword evidence="3" id="KW-0645">Protease</keyword>
<feature type="transmembrane region" description="Helical" evidence="10">
    <location>
        <begin position="1552"/>
        <end position="1576"/>
    </location>
</feature>
<dbReference type="SMART" id="SM00631">
    <property type="entry name" value="Zn_pept"/>
    <property type="match status" value="3"/>
</dbReference>
<evidence type="ECO:0000256" key="10">
    <source>
        <dbReference type="SAM" id="Phobius"/>
    </source>
</evidence>
<dbReference type="Gene3D" id="2.60.40.1120">
    <property type="entry name" value="Carboxypeptidase-like, regulatory domain"/>
    <property type="match status" value="3"/>
</dbReference>
<keyword evidence="10" id="KW-0812">Transmembrane</keyword>
<dbReference type="InterPro" id="IPR057247">
    <property type="entry name" value="CARBOXYPEPT_ZN_2"/>
</dbReference>
<dbReference type="SUPFAM" id="SSF53187">
    <property type="entry name" value="Zn-dependent exopeptidases"/>
    <property type="match status" value="4"/>
</dbReference>
<evidence type="ECO:0000256" key="6">
    <source>
        <dbReference type="ARBA" id="ARBA00022833"/>
    </source>
</evidence>
<keyword evidence="3" id="KW-0121">Carboxypeptidase</keyword>
<dbReference type="Gene3D" id="3.40.630.10">
    <property type="entry name" value="Zn peptidases"/>
    <property type="match status" value="4"/>
</dbReference>
<evidence type="ECO:0000256" key="8">
    <source>
        <dbReference type="PROSITE-ProRule" id="PRU01379"/>
    </source>
</evidence>
<dbReference type="Proteomes" id="UP000694941">
    <property type="component" value="Unplaced"/>
</dbReference>
<dbReference type="PANTHER" id="PTHR11532:SF57">
    <property type="entry name" value="CARBOXYPEPTIDASE D, B"/>
    <property type="match status" value="1"/>
</dbReference>
<dbReference type="PANTHER" id="PTHR11532">
    <property type="entry name" value="PROTEASE M14 CARBOXYPEPTIDASE"/>
    <property type="match status" value="1"/>
</dbReference>
<proteinExistence type="inferred from homology"/>
<evidence type="ECO:0000256" key="3">
    <source>
        <dbReference type="ARBA" id="ARBA00022645"/>
    </source>
</evidence>
<keyword evidence="5" id="KW-0378">Hydrolase</keyword>
<dbReference type="CDD" id="cd11308">
    <property type="entry name" value="Peptidase_M14NE-CP-C_like"/>
    <property type="match status" value="3"/>
</dbReference>
<dbReference type="RefSeq" id="XP_013784896.1">
    <property type="nucleotide sequence ID" value="XM_013929442.2"/>
</dbReference>
<dbReference type="InterPro" id="IPR008969">
    <property type="entry name" value="CarboxyPept-like_regulatory"/>
</dbReference>
<evidence type="ECO:0000256" key="7">
    <source>
        <dbReference type="ARBA" id="ARBA00023180"/>
    </source>
</evidence>
<keyword evidence="7" id="KW-0325">Glycoprotein</keyword>
<keyword evidence="10" id="KW-0472">Membrane</keyword>
<dbReference type="PROSITE" id="PS52035">
    <property type="entry name" value="PEPTIDASE_M14"/>
    <property type="match status" value="4"/>
</dbReference>
<feature type="domain" description="Peptidase M14" evidence="11">
    <location>
        <begin position="867"/>
        <end position="1134"/>
    </location>
</feature>
<feature type="region of interest" description="Disordered" evidence="9">
    <location>
        <begin position="1597"/>
        <end position="1625"/>
    </location>
</feature>
<protein>
    <submittedName>
        <fullName evidence="13">Carboxypeptidase D-like</fullName>
    </submittedName>
</protein>
<dbReference type="InterPro" id="IPR000834">
    <property type="entry name" value="Peptidase_M14"/>
</dbReference>
<comment type="similarity">
    <text evidence="2 8">Belongs to the peptidase M14 family.</text>
</comment>
<evidence type="ECO:0000256" key="2">
    <source>
        <dbReference type="ARBA" id="ARBA00005988"/>
    </source>
</evidence>
<dbReference type="InterPro" id="IPR057246">
    <property type="entry name" value="CARBOXYPEPT_ZN_1"/>
</dbReference>
<keyword evidence="12" id="KW-1185">Reference proteome</keyword>
<dbReference type="PRINTS" id="PR00765">
    <property type="entry name" value="CRBOXYPTASEA"/>
</dbReference>
<dbReference type="Pfam" id="PF13620">
    <property type="entry name" value="CarboxypepD_reg"/>
    <property type="match status" value="3"/>
</dbReference>
<evidence type="ECO:0000313" key="12">
    <source>
        <dbReference type="Proteomes" id="UP000694941"/>
    </source>
</evidence>
<feature type="compositionally biased region" description="Basic and acidic residues" evidence="9">
    <location>
        <begin position="1603"/>
        <end position="1622"/>
    </location>
</feature>
<evidence type="ECO:0000259" key="11">
    <source>
        <dbReference type="PROSITE" id="PS52035"/>
    </source>
</evidence>
<keyword evidence="10" id="KW-1133">Transmembrane helix</keyword>
<sequence length="1646" mass="185714">MLGQVRKMVFTLIIFLYFHIFIILGESNEIRNASIVDGIDMSIYMKYEEITTFLRNLEKEYPQLANVYSIGKSVENRDLLVVKISNNVTFREIGKPMFKYVANIHGNEAVGRQLLLYLSQYLLQNYGKNERISKIIDNAEIHILPSMNPDGFEKATEGDCWGSRLASGRENANGKDLNRNFPDQFTMEDSNPTITNKREPETVAVMSWIVNNPFVLSANLHGGSVVASYPFDDSKKHEPMGHPSPSPDDSVFKYLAKLYAEKHQTMHTEKVCELDDFKDGITNGAEWYDVTGGMQDFNYVYSNCFEITLELTCCKYPPAKNLSVEWKNNKEALLVYMEQVNLGVRGLVKDKNGLGIEKAFIKVASIDHNVTSTRRGEFWRLLLPGIYNITVEALGYNTQTKYGVLVEKDVPTWLEFQLISTGDFEVQSKDPKNISNLNSTKSNKNIQQDGTIKFTPQNPSDSVDFGTLPEFKHHNYNAMKQSLNKYADKYPHITRLYSIGQSVEGRELYVLEITDNPGIHEPGEPEFKYIGNMHGNEVVGREMLLLLIQLLCEGYGNDGRITWLVNSTRIHILPSLNPDGYERANEGDFDGVLGRGNGNKVDLNRNFPDQFLTTSENSVQEPETLAVMKWIKSYPFVLSANLHGGSLVANYPYDDNPQNVDKIYSRSPDDEIFKKLATVFANAHQTMHLGKSCDSRLGFLGEHFPKGITNGAAWYSVPGGMQDWNYLNSNCFELTIELGCKKFPFAKDLPRFWNESKPALLAFIEEVHTGIKGFVFDENNNPVPNATIHVEGIDHDVITAETGDYWRLLVPGDFTIVVKVPGYKPQKRDVTVPNDWAVQINFTLDQQFSEWSSRNDYGLEKNINTKKYMSNQELYHILHELGKENSDLVSVMINNGPDGLMVQKFIILSSNTSANTKTKPSVVMLGGIHGDQPVGREILVNLARHLIEGYRQQDPQIVQILKTLSVHIIPSVDEIGFDRASSNSCHPSLDPMLDVADKFSPEYDDKFGPVEALKRNWETYKYLAALSIESGGLGILYPKSADKESQDSLWARNLKALGTTYWKNHPQLSSGQSCPREQHRPKPQKGSLLEYVYKNYRSSIIAAQVHCCSYPSSEELAGLWIDNMNPMIEFLLTASQAQGTYALHVAAPGYENHTVVSTVEEKKPKKLNVVLEPVMSRLTYHNFSEVTNFMKTLVNNYSTVSQLYSIGKTVEKRDILVLEISAHPGKHQPGIPEVRYLGGLHGNDLVTTELLLQLANHILSHYGRDTAITELVQNTRIHIAPLLNPDGFVNAVREECNSKAGYNNKRDIDLDTSFTETTTAAEETKAIQDWISKTPSVLSVSLFTGALVASYPYRANNIDGTRKTLDEVEELVFKELARAYANAHSHMTKDVTCPESKYQSTNGIANAAALHPHSGSLMDFIYDHGYGYDLGIYVDCCASPQESKLYDIWKDHRPALLEMLRLVHKGVKGYVRSHYNDPIPNAVIKVEGTDHMARSQEAGDFWRPLADGKYVITVEAPGYVPLTKIVQVHHYKASDVTFKLHKNSQIAGVPRYIFVIAIGSVSLIVLVGILCIYSIVTRQRTRYHALHKLQANTLFDDEDDLDPKDPESMKKLLKPEEYRDDTSSEDELYNTYKWKNGKPRRPISSF</sequence>
<accession>A0ABM1BMB3</accession>
<feature type="active site" description="Proton donor/acceptor" evidence="8">
    <location>
        <position position="310"/>
    </location>
</feature>
<feature type="region of interest" description="Disordered" evidence="9">
    <location>
        <begin position="172"/>
        <end position="195"/>
    </location>
</feature>
<name>A0ABM1BMB3_LIMPO</name>
<comment type="cofactor">
    <cofactor evidence="1">
        <name>Zn(2+)</name>
        <dbReference type="ChEBI" id="CHEBI:29105"/>
    </cofactor>
</comment>
<keyword evidence="4" id="KW-0479">Metal-binding</keyword>
<feature type="domain" description="Peptidase M14" evidence="11">
    <location>
        <begin position="43"/>
        <end position="340"/>
    </location>
</feature>